<keyword evidence="1" id="KW-0732">Signal</keyword>
<dbReference type="RefSeq" id="WP_035015059.1">
    <property type="nucleotide sequence ID" value="NZ_ARZY01000022.1"/>
</dbReference>
<evidence type="ECO:0000256" key="1">
    <source>
        <dbReference type="SAM" id="SignalP"/>
    </source>
</evidence>
<dbReference type="STRING" id="1328313.DS2_12063"/>
<dbReference type="AlphaFoldDB" id="W7QCD7"/>
<feature type="domain" description="Ice-binding protein C-terminal" evidence="2">
    <location>
        <begin position="184"/>
        <end position="206"/>
    </location>
</feature>
<name>W7QCD7_9ALTE</name>
<gene>
    <name evidence="3" type="ORF">DS2_12063</name>
</gene>
<feature type="chain" id="PRO_5004897946" description="Ice-binding protein C-terminal domain-containing protein" evidence="1">
    <location>
        <begin position="29"/>
        <end position="210"/>
    </location>
</feature>
<proteinExistence type="predicted"/>
<dbReference type="eggNOG" id="ENOG5032VWK">
    <property type="taxonomic scope" value="Bacteria"/>
</dbReference>
<evidence type="ECO:0000313" key="3">
    <source>
        <dbReference type="EMBL" id="EWH09566.1"/>
    </source>
</evidence>
<sequence length="210" mass="22798">MKLQQKFTTYFKSVVFMAGMALSSTAFAGLINADFSNDLNGWEGDVFIYEYATDSTFEEYNVNVGDYTANFATAGNSVTLTTSADQDNEYYGIYLFQQFEVAANSAVLSLEYSTFLTEPLDDLFQVSLVDQNFDLLHDFTIDGLSTDISAYAGSEIALYFGVLDGDFSLGDSLTVSNISISSVPVPEPTTFAIFALGLAGLSVRKKLSAA</sequence>
<keyword evidence="4" id="KW-1185">Reference proteome</keyword>
<feature type="signal peptide" evidence="1">
    <location>
        <begin position="1"/>
        <end position="28"/>
    </location>
</feature>
<dbReference type="Proteomes" id="UP000019276">
    <property type="component" value="Unassembled WGS sequence"/>
</dbReference>
<comment type="caution">
    <text evidence="3">The sequence shown here is derived from an EMBL/GenBank/DDBJ whole genome shotgun (WGS) entry which is preliminary data.</text>
</comment>
<dbReference type="OrthoDB" id="6382870at2"/>
<organism evidence="3 4">
    <name type="scientific">Catenovulum agarivorans DS-2</name>
    <dbReference type="NCBI Taxonomy" id="1328313"/>
    <lineage>
        <taxon>Bacteria</taxon>
        <taxon>Pseudomonadati</taxon>
        <taxon>Pseudomonadota</taxon>
        <taxon>Gammaproteobacteria</taxon>
        <taxon>Alteromonadales</taxon>
        <taxon>Alteromonadaceae</taxon>
        <taxon>Catenovulum</taxon>
    </lineage>
</organism>
<dbReference type="Pfam" id="PF07589">
    <property type="entry name" value="PEP-CTERM"/>
    <property type="match status" value="1"/>
</dbReference>
<accession>W7QCD7</accession>
<protein>
    <recommendedName>
        <fullName evidence="2">Ice-binding protein C-terminal domain-containing protein</fullName>
    </recommendedName>
</protein>
<dbReference type="InterPro" id="IPR013424">
    <property type="entry name" value="Ice-binding_C"/>
</dbReference>
<dbReference type="EMBL" id="ARZY01000022">
    <property type="protein sequence ID" value="EWH09566.1"/>
    <property type="molecule type" value="Genomic_DNA"/>
</dbReference>
<dbReference type="NCBIfam" id="TIGR02595">
    <property type="entry name" value="PEP_CTERM"/>
    <property type="match status" value="1"/>
</dbReference>
<evidence type="ECO:0000313" key="4">
    <source>
        <dbReference type="Proteomes" id="UP000019276"/>
    </source>
</evidence>
<evidence type="ECO:0000259" key="2">
    <source>
        <dbReference type="Pfam" id="PF07589"/>
    </source>
</evidence>
<reference evidence="3 4" key="1">
    <citation type="journal article" date="2014" name="Genome Announc.">
        <title>Draft Genome Sequence of the Agar-Degrading Bacterium Catenovulum sp. Strain DS-2, Isolated from Intestines of Haliotis diversicolor.</title>
        <authorList>
            <person name="Shan D."/>
            <person name="Li X."/>
            <person name="Gu Z."/>
            <person name="Wei G."/>
            <person name="Gao Z."/>
            <person name="Shao Z."/>
        </authorList>
    </citation>
    <scope>NUCLEOTIDE SEQUENCE [LARGE SCALE GENOMIC DNA]</scope>
    <source>
        <strain evidence="3 4">DS-2</strain>
    </source>
</reference>